<dbReference type="PANTHER" id="PTHR42679:SF2">
    <property type="entry name" value="S-METHYL-5'-THIOADENOSINE PHOSPHORYLASE"/>
    <property type="match status" value="1"/>
</dbReference>
<organism evidence="5 6">
    <name type="scientific">Nannocystis punicea</name>
    <dbReference type="NCBI Taxonomy" id="2995304"/>
    <lineage>
        <taxon>Bacteria</taxon>
        <taxon>Pseudomonadati</taxon>
        <taxon>Myxococcota</taxon>
        <taxon>Polyangia</taxon>
        <taxon>Nannocystales</taxon>
        <taxon>Nannocystaceae</taxon>
        <taxon>Nannocystis</taxon>
    </lineage>
</organism>
<sequence length="308" mass="32862">MSTPHPASPEARDRLVLGVVGGSGLYEIDGLEEVEQVALETPFGRPSDLYTVGLLPRSGGLPPIRAVFLPRHGRGHVLLPSEINFRANVHGFKQLGVTHLLSVSAVGSLREDIAPGDVVIPDQFIDRTAGRAQTFFGGGLVAHVQMGDPVDAGLSRRVAGAAEAEGARVHVGGTCVVMEGPAFSTRAESNLYRSWGAHVIGMTALPEAKLAREAEIAYALVALATDYDCWHQSEVEVSVEAVIAVLKANVALSRRLIARLAAGLPERTAELPYPRALQHALITDRTRIPAETLKRLDLIAGHLLLPTE</sequence>
<dbReference type="EC" id="2.4.2.28" evidence="3"/>
<dbReference type="SUPFAM" id="SSF53167">
    <property type="entry name" value="Purine and uridine phosphorylases"/>
    <property type="match status" value="1"/>
</dbReference>
<proteinExistence type="inferred from homology"/>
<feature type="binding site" evidence="3">
    <location>
        <begin position="71"/>
        <end position="72"/>
    </location>
    <ligand>
        <name>phosphate</name>
        <dbReference type="ChEBI" id="CHEBI:43474"/>
    </ligand>
</feature>
<dbReference type="NCBIfam" id="TIGR01694">
    <property type="entry name" value="MTAP"/>
    <property type="match status" value="1"/>
</dbReference>
<dbReference type="RefSeq" id="WP_269032425.1">
    <property type="nucleotide sequence ID" value="NZ_CP114040.1"/>
</dbReference>
<comment type="function">
    <text evidence="3">Catalyzes the reversible phosphorylation of S-methyl-5'-thioadenosine (MTA) to adenine and 5-methylthioribose-1-phosphate. Involved in the breakdown of MTA, a major by-product of polyamine biosynthesis. Responsible for the first step in the methionine salvage pathway after MTA has been generated from S-adenosylmethionine. Has broad substrate specificity with 6-aminopurine nucleosides as preferred substrates.</text>
</comment>
<feature type="binding site" evidence="3">
    <location>
        <position position="23"/>
    </location>
    <ligand>
        <name>phosphate</name>
        <dbReference type="ChEBI" id="CHEBI:43474"/>
    </ligand>
</feature>
<name>A0ABY7GT39_9BACT</name>
<evidence type="ECO:0000256" key="3">
    <source>
        <dbReference type="HAMAP-Rule" id="MF_01963"/>
    </source>
</evidence>
<dbReference type="Gene3D" id="3.40.50.1580">
    <property type="entry name" value="Nucleoside phosphorylase domain"/>
    <property type="match status" value="1"/>
</dbReference>
<comment type="pathway">
    <text evidence="3">Amino-acid biosynthesis; L-methionine biosynthesis via salvage pathway; S-methyl-5-thio-alpha-D-ribose 1-phosphate from S-methyl-5'-thioadenosine (phosphorylase route): step 1/1.</text>
</comment>
<keyword evidence="2 3" id="KW-0808">Transferase</keyword>
<keyword evidence="6" id="KW-1185">Reference proteome</keyword>
<gene>
    <name evidence="3 5" type="primary">mtnP</name>
    <name evidence="5" type="ORF">O0S08_28185</name>
</gene>
<comment type="catalytic activity">
    <reaction evidence="3">
        <text>S-methyl-5'-thioadenosine + phosphate = 5-(methylsulfanyl)-alpha-D-ribose 1-phosphate + adenine</text>
        <dbReference type="Rhea" id="RHEA:11852"/>
        <dbReference type="ChEBI" id="CHEBI:16708"/>
        <dbReference type="ChEBI" id="CHEBI:17509"/>
        <dbReference type="ChEBI" id="CHEBI:43474"/>
        <dbReference type="ChEBI" id="CHEBI:58533"/>
        <dbReference type="EC" id="2.4.2.28"/>
    </reaction>
</comment>
<feature type="binding site" evidence="3">
    <location>
        <position position="202"/>
    </location>
    <ligand>
        <name>substrate</name>
    </ligand>
</feature>
<evidence type="ECO:0000313" key="5">
    <source>
        <dbReference type="EMBL" id="WAS90091.1"/>
    </source>
</evidence>
<dbReference type="EMBL" id="CP114040">
    <property type="protein sequence ID" value="WAS90091.1"/>
    <property type="molecule type" value="Genomic_DNA"/>
</dbReference>
<feature type="site" description="Important for substrate specificity" evidence="3">
    <location>
        <position position="184"/>
    </location>
</feature>
<comment type="subunit">
    <text evidence="3">Homohexamer. Dimer of a homotrimer.</text>
</comment>
<evidence type="ECO:0000313" key="6">
    <source>
        <dbReference type="Proteomes" id="UP001164459"/>
    </source>
</evidence>
<accession>A0ABY7GT39</accession>
<dbReference type="InterPro" id="IPR035994">
    <property type="entry name" value="Nucleoside_phosphorylase_sf"/>
</dbReference>
<comment type="similarity">
    <text evidence="3">Belongs to the PNP/MTAP phosphorylase family. MTAP subfamily.</text>
</comment>
<dbReference type="HAMAP" id="MF_01963">
    <property type="entry name" value="MTAP"/>
    <property type="match status" value="1"/>
</dbReference>
<dbReference type="InterPro" id="IPR010044">
    <property type="entry name" value="MTAP"/>
</dbReference>
<dbReference type="InterPro" id="IPR000845">
    <property type="entry name" value="Nucleoside_phosphorylase_d"/>
</dbReference>
<dbReference type="CDD" id="cd09010">
    <property type="entry name" value="MTAP_SsMTAPII_like_MTIP"/>
    <property type="match status" value="1"/>
</dbReference>
<dbReference type="GO" id="GO:0017061">
    <property type="term" value="F:S-methyl-5-thioadenosine phosphorylase activity"/>
    <property type="evidence" value="ECO:0007669"/>
    <property type="project" value="UniProtKB-EC"/>
</dbReference>
<feature type="site" description="Important for substrate specificity" evidence="3">
    <location>
        <position position="239"/>
    </location>
</feature>
<evidence type="ECO:0000259" key="4">
    <source>
        <dbReference type="Pfam" id="PF01048"/>
    </source>
</evidence>
<keyword evidence="1 3" id="KW-0328">Glycosyltransferase</keyword>
<evidence type="ECO:0000256" key="2">
    <source>
        <dbReference type="ARBA" id="ARBA00022679"/>
    </source>
</evidence>
<feature type="binding site" evidence="3">
    <location>
        <position position="203"/>
    </location>
    <ligand>
        <name>phosphate</name>
        <dbReference type="ChEBI" id="CHEBI:43474"/>
    </ligand>
</feature>
<evidence type="ECO:0000256" key="1">
    <source>
        <dbReference type="ARBA" id="ARBA00022676"/>
    </source>
</evidence>
<dbReference type="Proteomes" id="UP001164459">
    <property type="component" value="Chromosome"/>
</dbReference>
<feature type="domain" description="Nucleoside phosphorylase" evidence="4">
    <location>
        <begin position="17"/>
        <end position="260"/>
    </location>
</feature>
<protein>
    <recommendedName>
        <fullName evidence="3">S-methyl-5'-thioadenosine phosphorylase</fullName>
        <ecNumber evidence="3">2.4.2.28</ecNumber>
    </recommendedName>
    <alternativeName>
        <fullName evidence="3">5'-methylthioadenosine phosphorylase</fullName>
        <shortName evidence="3">MTA phosphorylase</shortName>
        <shortName evidence="3">MTAP</shortName>
    </alternativeName>
</protein>
<reference evidence="5" key="1">
    <citation type="submission" date="2022-11" db="EMBL/GenBank/DDBJ databases">
        <title>Minimal conservation of predation-associated metabolite biosynthetic gene clusters underscores biosynthetic potential of Myxococcota including descriptions for ten novel species: Archangium lansinium sp. nov., Myxococcus landrumus sp. nov., Nannocystis bai.</title>
        <authorList>
            <person name="Ahearne A."/>
            <person name="Stevens C."/>
            <person name="Dowd S."/>
        </authorList>
    </citation>
    <scope>NUCLEOTIDE SEQUENCE</scope>
    <source>
        <strain evidence="5">Fl3</strain>
    </source>
</reference>
<dbReference type="Pfam" id="PF01048">
    <property type="entry name" value="PNP_UDP_1"/>
    <property type="match status" value="1"/>
</dbReference>
<feature type="binding site" evidence="3">
    <location>
        <begin position="104"/>
        <end position="105"/>
    </location>
    <ligand>
        <name>phosphate</name>
        <dbReference type="ChEBI" id="CHEBI:43474"/>
    </ligand>
</feature>
<feature type="binding site" evidence="3">
    <location>
        <begin position="226"/>
        <end position="228"/>
    </location>
    <ligand>
        <name>substrate</name>
    </ligand>
</feature>
<dbReference type="PANTHER" id="PTHR42679">
    <property type="entry name" value="S-METHYL-5'-THIOADENOSINE PHOSPHORYLASE"/>
    <property type="match status" value="1"/>
</dbReference>
<keyword evidence="3" id="KW-0660">Purine salvage</keyword>